<evidence type="ECO:0000313" key="2">
    <source>
        <dbReference type="EMBL" id="MEC0486442.1"/>
    </source>
</evidence>
<sequence>MKYLKPFLFVTDIGFILYWFITFFHLIPANAAFKDYDDPVVIAWNWSFLPLDILISISGLASLYLHKKKRPLWKSAALVSLVLTFCSGLQAIAFWLFSGDFDPLWWSFNLFLMIYPLYFIRFLLTDDTAVKDRFRAERL</sequence>
<protein>
    <submittedName>
        <fullName evidence="2">YvaD family protein</fullName>
    </submittedName>
</protein>
<evidence type="ECO:0000256" key="1">
    <source>
        <dbReference type="SAM" id="Phobius"/>
    </source>
</evidence>
<keyword evidence="1" id="KW-0812">Transmembrane</keyword>
<feature type="transmembrane region" description="Helical" evidence="1">
    <location>
        <begin position="47"/>
        <end position="65"/>
    </location>
</feature>
<proteinExistence type="predicted"/>
<organism evidence="2 3">
    <name type="scientific">Bacillus glycinifermentans</name>
    <dbReference type="NCBI Taxonomy" id="1664069"/>
    <lineage>
        <taxon>Bacteria</taxon>
        <taxon>Bacillati</taxon>
        <taxon>Bacillota</taxon>
        <taxon>Bacilli</taxon>
        <taxon>Bacillales</taxon>
        <taxon>Bacillaceae</taxon>
        <taxon>Bacillus</taxon>
    </lineage>
</organism>
<dbReference type="InterPro" id="IPR020348">
    <property type="entry name" value="Uncharacterised_YvaD"/>
</dbReference>
<dbReference type="EMBL" id="JARRTL010000018">
    <property type="protein sequence ID" value="MEC0486442.1"/>
    <property type="molecule type" value="Genomic_DNA"/>
</dbReference>
<gene>
    <name evidence="2" type="ORF">P8828_16770</name>
</gene>
<name>A0ABU6H8U9_9BACI</name>
<keyword evidence="1" id="KW-1133">Transmembrane helix</keyword>
<keyword evidence="1" id="KW-0472">Membrane</keyword>
<reference evidence="2 3" key="1">
    <citation type="submission" date="2023-03" db="EMBL/GenBank/DDBJ databases">
        <title>Agriculturally important microbes genome sequencing.</title>
        <authorList>
            <person name="Dunlap C."/>
        </authorList>
    </citation>
    <scope>NUCLEOTIDE SEQUENCE [LARGE SCALE GENOMIC DNA]</scope>
    <source>
        <strain evidence="2 3">CBP-3203</strain>
    </source>
</reference>
<dbReference type="RefSeq" id="WP_048355111.1">
    <property type="nucleotide sequence ID" value="NZ_CP023481.1"/>
</dbReference>
<feature type="transmembrane region" description="Helical" evidence="1">
    <location>
        <begin position="77"/>
        <end position="98"/>
    </location>
</feature>
<dbReference type="Pfam" id="PF17314">
    <property type="entry name" value="DUF5360"/>
    <property type="match status" value="1"/>
</dbReference>
<feature type="transmembrane region" description="Helical" evidence="1">
    <location>
        <begin position="7"/>
        <end position="27"/>
    </location>
</feature>
<feature type="transmembrane region" description="Helical" evidence="1">
    <location>
        <begin position="104"/>
        <end position="124"/>
    </location>
</feature>
<accession>A0ABU6H8U9</accession>
<comment type="caution">
    <text evidence="2">The sequence shown here is derived from an EMBL/GenBank/DDBJ whole genome shotgun (WGS) entry which is preliminary data.</text>
</comment>
<evidence type="ECO:0000313" key="3">
    <source>
        <dbReference type="Proteomes" id="UP001341297"/>
    </source>
</evidence>
<dbReference type="Proteomes" id="UP001341297">
    <property type="component" value="Unassembled WGS sequence"/>
</dbReference>
<keyword evidence="3" id="KW-1185">Reference proteome</keyword>